<dbReference type="PATRIC" id="fig|1056511.3.peg.2982"/>
<organism evidence="1 2">
    <name type="scientific">Photobacterium marinum</name>
    <dbReference type="NCBI Taxonomy" id="1056511"/>
    <lineage>
        <taxon>Bacteria</taxon>
        <taxon>Pseudomonadati</taxon>
        <taxon>Pseudomonadota</taxon>
        <taxon>Gammaproteobacteria</taxon>
        <taxon>Vibrionales</taxon>
        <taxon>Vibrionaceae</taxon>
        <taxon>Photobacterium</taxon>
    </lineage>
</organism>
<proteinExistence type="predicted"/>
<accession>L8J7Q9</accession>
<reference evidence="1 2" key="1">
    <citation type="submission" date="2012-12" db="EMBL/GenBank/DDBJ databases">
        <title>Genome Assembly of Photobacterium sp. AK15.</title>
        <authorList>
            <person name="Khatri I."/>
            <person name="Vaidya B."/>
            <person name="Srinivas T.N.R."/>
            <person name="Subramanian S."/>
            <person name="Pinnaka A."/>
        </authorList>
    </citation>
    <scope>NUCLEOTIDE SEQUENCE [LARGE SCALE GENOMIC DNA]</scope>
    <source>
        <strain evidence="1 2">AK15</strain>
    </source>
</reference>
<evidence type="ECO:0000313" key="2">
    <source>
        <dbReference type="Proteomes" id="UP000011134"/>
    </source>
</evidence>
<dbReference type="InterPro" id="IPR025346">
    <property type="entry name" value="DUF4250"/>
</dbReference>
<dbReference type="Pfam" id="PF14056">
    <property type="entry name" value="DUF4250"/>
    <property type="match status" value="1"/>
</dbReference>
<dbReference type="OrthoDB" id="6197979at2"/>
<name>L8J7Q9_9GAMM</name>
<dbReference type="EMBL" id="AMZO01000021">
    <property type="protein sequence ID" value="ELR64816.1"/>
    <property type="molecule type" value="Genomic_DNA"/>
</dbReference>
<keyword evidence="2" id="KW-1185">Reference proteome</keyword>
<comment type="caution">
    <text evidence="1">The sequence shown here is derived from an EMBL/GenBank/DDBJ whole genome shotgun (WGS) entry which is preliminary data.</text>
</comment>
<gene>
    <name evidence="1" type="ORF">C942_01906</name>
</gene>
<evidence type="ECO:0008006" key="3">
    <source>
        <dbReference type="Google" id="ProtNLM"/>
    </source>
</evidence>
<dbReference type="AlphaFoldDB" id="L8J7Q9"/>
<dbReference type="RefSeq" id="WP_007466859.1">
    <property type="nucleotide sequence ID" value="NZ_AMZO01000021.1"/>
</dbReference>
<sequence length="62" mass="7266">MEISNLLKMDGNIVLGIINEKLRLECDTIDDLVSRYELDSEELNNKMAELGYRYDPITNQFR</sequence>
<protein>
    <recommendedName>
        <fullName evidence="3">DUF4250 domain-containing protein</fullName>
    </recommendedName>
</protein>
<dbReference type="Proteomes" id="UP000011134">
    <property type="component" value="Unassembled WGS sequence"/>
</dbReference>
<evidence type="ECO:0000313" key="1">
    <source>
        <dbReference type="EMBL" id="ELR64816.1"/>
    </source>
</evidence>